<evidence type="ECO:0000313" key="2">
    <source>
        <dbReference type="EMBL" id="CAL5060138.1"/>
    </source>
</evidence>
<dbReference type="Proteomes" id="UP001497457">
    <property type="component" value="Chromosome 4rd"/>
</dbReference>
<reference evidence="3" key="1">
    <citation type="submission" date="2024-06" db="EMBL/GenBank/DDBJ databases">
        <authorList>
            <person name="Ryan C."/>
        </authorList>
    </citation>
    <scope>NUCLEOTIDE SEQUENCE [LARGE SCALE GENOMIC DNA]</scope>
</reference>
<dbReference type="PANTHER" id="PTHR35101">
    <property type="entry name" value="OS02G0162600 PROTEIN"/>
    <property type="match status" value="1"/>
</dbReference>
<dbReference type="PANTHER" id="PTHR35101:SF12">
    <property type="entry name" value="OS02G0162600 PROTEIN"/>
    <property type="match status" value="1"/>
</dbReference>
<reference evidence="2 3" key="2">
    <citation type="submission" date="2024-10" db="EMBL/GenBank/DDBJ databases">
        <authorList>
            <person name="Ryan C."/>
        </authorList>
    </citation>
    <scope>NUCLEOTIDE SEQUENCE [LARGE SCALE GENOMIC DNA]</scope>
</reference>
<dbReference type="EMBL" id="OZ075114">
    <property type="protein sequence ID" value="CAL5060138.1"/>
    <property type="molecule type" value="Genomic_DNA"/>
</dbReference>
<dbReference type="AlphaFoldDB" id="A0ABC9EKQ8"/>
<organism evidence="2 3">
    <name type="scientific">Urochloa decumbens</name>
    <dbReference type="NCBI Taxonomy" id="240449"/>
    <lineage>
        <taxon>Eukaryota</taxon>
        <taxon>Viridiplantae</taxon>
        <taxon>Streptophyta</taxon>
        <taxon>Embryophyta</taxon>
        <taxon>Tracheophyta</taxon>
        <taxon>Spermatophyta</taxon>
        <taxon>Magnoliopsida</taxon>
        <taxon>Liliopsida</taxon>
        <taxon>Poales</taxon>
        <taxon>Poaceae</taxon>
        <taxon>PACMAD clade</taxon>
        <taxon>Panicoideae</taxon>
        <taxon>Panicodae</taxon>
        <taxon>Paniceae</taxon>
        <taxon>Melinidinae</taxon>
        <taxon>Urochloa</taxon>
    </lineage>
</organism>
<feature type="region of interest" description="Disordered" evidence="1">
    <location>
        <begin position="31"/>
        <end position="63"/>
    </location>
</feature>
<proteinExistence type="predicted"/>
<evidence type="ECO:0000313" key="3">
    <source>
        <dbReference type="Proteomes" id="UP001497457"/>
    </source>
</evidence>
<gene>
    <name evidence="2" type="ORF">URODEC1_LOCUS97009</name>
</gene>
<evidence type="ECO:0000256" key="1">
    <source>
        <dbReference type="SAM" id="MobiDB-lite"/>
    </source>
</evidence>
<keyword evidence="3" id="KW-1185">Reference proteome</keyword>
<accession>A0ABC9EKQ8</accession>
<sequence>MAAAASARFVTEVAPPQLVPVMRRGKKVPTSLDTIAEDDREQLVPASHGPSSSDHYHSWRAPPQARERAAGFMSELSIIRYAHGQQAAPAAGTVAITS</sequence>
<protein>
    <submittedName>
        <fullName evidence="2">Uncharacterized protein</fullName>
    </submittedName>
</protein>
<name>A0ABC9EKQ8_9POAL</name>